<dbReference type="GO" id="GO:0071949">
    <property type="term" value="F:FAD binding"/>
    <property type="evidence" value="ECO:0007669"/>
    <property type="project" value="InterPro"/>
</dbReference>
<evidence type="ECO:0000256" key="8">
    <source>
        <dbReference type="ARBA" id="ARBA00023002"/>
    </source>
</evidence>
<dbReference type="InterPro" id="IPR037069">
    <property type="entry name" value="AcylCoA_DH/ox_N_sf"/>
</dbReference>
<feature type="signal peptide" evidence="13">
    <location>
        <begin position="1"/>
        <end position="19"/>
    </location>
</feature>
<evidence type="ECO:0000256" key="6">
    <source>
        <dbReference type="ARBA" id="ARBA00022827"/>
    </source>
</evidence>
<evidence type="ECO:0000256" key="2">
    <source>
        <dbReference type="ARBA" id="ARBA00004275"/>
    </source>
</evidence>
<evidence type="ECO:0000256" key="3">
    <source>
        <dbReference type="ARBA" id="ARBA00006288"/>
    </source>
</evidence>
<keyword evidence="11" id="KW-1015">Disulfide bond</keyword>
<proteinExistence type="inferred from homology"/>
<reference evidence="15 16" key="1">
    <citation type="journal article" date="2014" name="Genome Biol. Evol.">
        <title>The secreted proteins of Achlya hypogyna and Thraustotheca clavata identify the ancestral oomycete secretome and reveal gene acquisitions by horizontal gene transfer.</title>
        <authorList>
            <person name="Misner I."/>
            <person name="Blouin N."/>
            <person name="Leonard G."/>
            <person name="Richards T.A."/>
            <person name="Lane C.E."/>
        </authorList>
    </citation>
    <scope>NUCLEOTIDE SEQUENCE [LARGE SCALE GENOMIC DNA]</scope>
    <source>
        <strain evidence="15 16">ATCC 34112</strain>
    </source>
</reference>
<name>A0A1V9ZV18_9STRA</name>
<dbReference type="SMART" id="SM00223">
    <property type="entry name" value="APPLE"/>
    <property type="match status" value="7"/>
</dbReference>
<comment type="similarity">
    <text evidence="3">Belongs to the acyl-CoA oxidase family.</text>
</comment>
<dbReference type="PANTHER" id="PTHR10909:SF250">
    <property type="entry name" value="PEROXISOMAL ACYL-COENZYME A OXIDASE 1"/>
    <property type="match status" value="1"/>
</dbReference>
<dbReference type="InterPro" id="IPR006091">
    <property type="entry name" value="Acyl-CoA_Oxase/DH_mid-dom"/>
</dbReference>
<comment type="caution">
    <text evidence="15">The sequence shown here is derived from an EMBL/GenBank/DDBJ whole genome shotgun (WGS) entry which is preliminary data.</text>
</comment>
<dbReference type="GO" id="GO:0033540">
    <property type="term" value="P:fatty acid beta-oxidation using acyl-CoA oxidase"/>
    <property type="evidence" value="ECO:0007669"/>
    <property type="project" value="TreeGrafter"/>
</dbReference>
<evidence type="ECO:0000256" key="12">
    <source>
        <dbReference type="SAM" id="MobiDB-lite"/>
    </source>
</evidence>
<dbReference type="STRING" id="74557.A0A1V9ZV18"/>
<keyword evidence="8" id="KW-0560">Oxidoreductase</keyword>
<dbReference type="GO" id="GO:0006508">
    <property type="term" value="P:proteolysis"/>
    <property type="evidence" value="ECO:0007669"/>
    <property type="project" value="InterPro"/>
</dbReference>
<evidence type="ECO:0000256" key="11">
    <source>
        <dbReference type="ARBA" id="ARBA00023157"/>
    </source>
</evidence>
<feature type="region of interest" description="Disordered" evidence="12">
    <location>
        <begin position="559"/>
        <end position="584"/>
    </location>
</feature>
<evidence type="ECO:0000256" key="4">
    <source>
        <dbReference type="ARBA" id="ARBA00022630"/>
    </source>
</evidence>
<organism evidence="15 16">
    <name type="scientific">Thraustotheca clavata</name>
    <dbReference type="NCBI Taxonomy" id="74557"/>
    <lineage>
        <taxon>Eukaryota</taxon>
        <taxon>Sar</taxon>
        <taxon>Stramenopiles</taxon>
        <taxon>Oomycota</taxon>
        <taxon>Saprolegniomycetes</taxon>
        <taxon>Saprolegniales</taxon>
        <taxon>Achlyaceae</taxon>
        <taxon>Thraustotheca</taxon>
    </lineage>
</organism>
<evidence type="ECO:0000313" key="15">
    <source>
        <dbReference type="EMBL" id="OQS01858.1"/>
    </source>
</evidence>
<dbReference type="InterPro" id="IPR003609">
    <property type="entry name" value="Pan_app"/>
</dbReference>
<dbReference type="GO" id="GO:0055088">
    <property type="term" value="P:lipid homeostasis"/>
    <property type="evidence" value="ECO:0007669"/>
    <property type="project" value="TreeGrafter"/>
</dbReference>
<feature type="domain" description="Apple" evidence="14">
    <location>
        <begin position="498"/>
        <end position="570"/>
    </location>
</feature>
<dbReference type="EMBL" id="JNBS01001377">
    <property type="protein sequence ID" value="OQS01858.1"/>
    <property type="molecule type" value="Genomic_DNA"/>
</dbReference>
<dbReference type="Pfam" id="PF14295">
    <property type="entry name" value="PAN_4"/>
    <property type="match status" value="8"/>
</dbReference>
<dbReference type="InterPro" id="IPR046373">
    <property type="entry name" value="Acyl-CoA_Oxase/DH_mid-dom_sf"/>
</dbReference>
<dbReference type="InterPro" id="IPR009100">
    <property type="entry name" value="AcylCoA_DH/oxidase_NM_dom_sf"/>
</dbReference>
<dbReference type="GO" id="GO:0005576">
    <property type="term" value="C:extracellular region"/>
    <property type="evidence" value="ECO:0007669"/>
    <property type="project" value="InterPro"/>
</dbReference>
<feature type="domain" description="Apple" evidence="14">
    <location>
        <begin position="262"/>
        <end position="332"/>
    </location>
</feature>
<dbReference type="GO" id="GO:0005777">
    <property type="term" value="C:peroxisome"/>
    <property type="evidence" value="ECO:0007669"/>
    <property type="project" value="UniProtKB-SubCell"/>
</dbReference>
<dbReference type="InterPro" id="IPR012258">
    <property type="entry name" value="Acyl-CoA_oxidase"/>
</dbReference>
<sequence>MRLSSFVSYLSIVATVVYGDCAHFDENTDYPGNDIGSTKQAKAENCCHDCAAFNGCKAFVWVPRDGGVCLLKSNTSGKYPSNGARASTIVRSVPPLSGSCPVTEADTDYPGNDLGRTQRSSIDLCCNDCEATPNCARFVYANGDCILKSAGGSPAKYTGATAASFNPKKQTQAPAPVSSNATCSAFDENTDYPGNDIGTASQPKADDCCADCAAFPGCKAFVWVPRDGGVCLLKSASSGKWPSTGARASTIVAPTPSLTGSCPVTEPNTDYPGNDLGRTQRSSIDLCCNDCEATPNCARFVYANGDCILKSAGGSPTKYNGATAASYVPKVVTPTPAPVANTCSPIDEDTDYMGNDIGTTSRSTAEGCCADCEANPSCKAYVWVFRDGGVCLLKSAKGQRASYKGARASTVISRFPSPPPMVGCLPIQEDTDFPGNDLTTTFRSAAEFCCDDCTKTPGCNAFVWSGSGICHLKTASSSPVKSIGNRASVIPRSTNAVCSKFEDDVDYPGNDIGQTYRVKPEECCNDCADNRDCTAYVWSSDYGGICYLKSAKSDPYPVKGAKAGTFQRKNPDQPSNPPAPAPSNVVAGSFGTYPSPTIAFNSIPNTQWIAKTEDLVIGGIDIMKPFPLPSPEEMIKAHDAKPKPLLEATTNTYYFALIQSIGECAMMSSSSGYSLFTYVTSTKICVVHDFGSPSTSTFAMNKQQAPIALQQQIPMDFSLGKNTSVSSQQDCQKSCNQIANCAATTFSGTTCTYFGPAKSQDGVSAGWVIDPIVWNEKPNSMQYITMTMRSINLSGYSTQNGNAKTVDDCANAALQKKTQLFSFDTSKKVCTLASLPIKASMTLQLYNYPSAPAVFTNFDLASGTTQQTMSNTASASECQKLCIPSSSGCMGSVFNTQSKQCILHIPDYSATTTIGWIIPETLTSVVKNPTAVNFYVNAHQDDHELFMASNLYDSFSKSTTKIVMIYMSAGDAGATNGWYQAREEGTLASAQSFVKLFGLYSPLRKTETITMLKHQITKVTMGNAIHYFLRLSEDGMTNLPSKSASPMDRPTEKYANVNELQSVVIALMKAEAKGIGNAVVNSQQFKDPDHVLHAMAGQIVYDGVNGDSTLKKCMTQNYFWGYQRWLDTVNMQDPSLSTQRQIWWALNRAVHHFTIVMVELADVAKQLIVQERAKATFNVQACINLVLGPKSWQQRMNELRALVMAHPVLSDRDMMYRNHTERYLFALKKAHAYTTFIKEHNITDPEERTFVYEQLGEPLPIDVHRSMFIPTLETQADDEQRDFWLPLAQEAKILGGYGQTELGHGSNVQGLETTAEYDATTQEFILHSPTLTSRKWWPGGLGKTANHFIVHARLMLNGKDRGVQAFMVPLRDTLTHKTLPGLEIGDIGPKIGFQSIDNGYLVMNHVRIPRRNMLMRFAKVLPNGDFVKPPSDKLVYLTLIHGRVAILHIAAKYFNAFHFTFIRD</sequence>
<accession>A0A1V9ZV18</accession>
<dbReference type="Pfam" id="PF02770">
    <property type="entry name" value="Acyl-CoA_dh_M"/>
    <property type="match status" value="1"/>
</dbReference>
<keyword evidence="7" id="KW-0276">Fatty acid metabolism</keyword>
<keyword evidence="9" id="KW-0443">Lipid metabolism</keyword>
<dbReference type="Gene3D" id="1.10.540.10">
    <property type="entry name" value="Acyl-CoA dehydrogenase/oxidase, N-terminal domain"/>
    <property type="match status" value="1"/>
</dbReference>
<keyword evidence="4" id="KW-0285">Flavoprotein</keyword>
<dbReference type="CDD" id="cd01100">
    <property type="entry name" value="APPLE_Factor_XI_like"/>
    <property type="match status" value="6"/>
</dbReference>
<dbReference type="PANTHER" id="PTHR10909">
    <property type="entry name" value="ELECTRON TRANSPORT OXIDOREDUCTASE"/>
    <property type="match status" value="1"/>
</dbReference>
<keyword evidence="10" id="KW-0576">Peroxisome</keyword>
<dbReference type="Proteomes" id="UP000243217">
    <property type="component" value="Unassembled WGS sequence"/>
</dbReference>
<evidence type="ECO:0000256" key="7">
    <source>
        <dbReference type="ARBA" id="ARBA00022832"/>
    </source>
</evidence>
<evidence type="ECO:0000256" key="13">
    <source>
        <dbReference type="SAM" id="SignalP"/>
    </source>
</evidence>
<evidence type="ECO:0000259" key="14">
    <source>
        <dbReference type="PROSITE" id="PS50948"/>
    </source>
</evidence>
<dbReference type="InterPro" id="IPR000177">
    <property type="entry name" value="Apple"/>
</dbReference>
<dbReference type="Gene3D" id="3.50.4.10">
    <property type="entry name" value="Hepatocyte Growth Factor"/>
    <property type="match status" value="8"/>
</dbReference>
<dbReference type="OrthoDB" id="72083at2759"/>
<keyword evidence="6" id="KW-0274">FAD</keyword>
<feature type="chain" id="PRO_5012438667" evidence="13">
    <location>
        <begin position="20"/>
        <end position="1464"/>
    </location>
</feature>
<dbReference type="GO" id="GO:0003997">
    <property type="term" value="F:acyl-CoA oxidase activity"/>
    <property type="evidence" value="ECO:0007669"/>
    <property type="project" value="InterPro"/>
</dbReference>
<dbReference type="Pfam" id="PF00024">
    <property type="entry name" value="PAN_1"/>
    <property type="match status" value="1"/>
</dbReference>
<evidence type="ECO:0000256" key="5">
    <source>
        <dbReference type="ARBA" id="ARBA00022737"/>
    </source>
</evidence>
<dbReference type="Gene3D" id="2.40.110.10">
    <property type="entry name" value="Butyryl-CoA Dehydrogenase, subunit A, domain 2"/>
    <property type="match status" value="1"/>
</dbReference>
<evidence type="ECO:0000256" key="9">
    <source>
        <dbReference type="ARBA" id="ARBA00023098"/>
    </source>
</evidence>
<dbReference type="InterPro" id="IPR029320">
    <property type="entry name" value="Acyl-CoA_ox_N"/>
</dbReference>
<keyword evidence="16" id="KW-1185">Reference proteome</keyword>
<comment type="subcellular location">
    <subcellularLocation>
        <location evidence="2">Peroxisome</location>
    </subcellularLocation>
</comment>
<comment type="cofactor">
    <cofactor evidence="1">
        <name>FAD</name>
        <dbReference type="ChEBI" id="CHEBI:57692"/>
    </cofactor>
</comment>
<dbReference type="SUPFAM" id="SSF56645">
    <property type="entry name" value="Acyl-CoA dehydrogenase NM domain-like"/>
    <property type="match status" value="1"/>
</dbReference>
<evidence type="ECO:0000256" key="10">
    <source>
        <dbReference type="ARBA" id="ARBA00023140"/>
    </source>
</evidence>
<dbReference type="GO" id="GO:0005504">
    <property type="term" value="F:fatty acid binding"/>
    <property type="evidence" value="ECO:0007669"/>
    <property type="project" value="TreeGrafter"/>
</dbReference>
<evidence type="ECO:0000313" key="16">
    <source>
        <dbReference type="Proteomes" id="UP000243217"/>
    </source>
</evidence>
<keyword evidence="5" id="KW-0677">Repeat</keyword>
<gene>
    <name evidence="15" type="ORF">THRCLA_05696</name>
</gene>
<keyword evidence="13" id="KW-0732">Signal</keyword>
<evidence type="ECO:0000256" key="1">
    <source>
        <dbReference type="ARBA" id="ARBA00001974"/>
    </source>
</evidence>
<dbReference type="PROSITE" id="PS50948">
    <property type="entry name" value="PAN"/>
    <property type="match status" value="2"/>
</dbReference>
<protein>
    <submittedName>
        <fullName evidence="15">Acyl-CoA dehydrogenase/oxidase</fullName>
    </submittedName>
</protein>
<dbReference type="Pfam" id="PF14749">
    <property type="entry name" value="Acyl-CoA_ox_N"/>
    <property type="match status" value="1"/>
</dbReference>
<dbReference type="FunFam" id="2.40.110.10:FF:000003">
    <property type="entry name" value="Acyl-coenzyme A oxidase"/>
    <property type="match status" value="1"/>
</dbReference>